<dbReference type="RefSeq" id="WP_244899781.1">
    <property type="nucleotide sequence ID" value="NZ_CP020472.1"/>
</dbReference>
<proteinExistence type="predicted"/>
<name>A0ABM6JK03_9GAMM</name>
<organism evidence="1 2">
    <name type="scientific">Shewanella japonica</name>
    <dbReference type="NCBI Taxonomy" id="93973"/>
    <lineage>
        <taxon>Bacteria</taxon>
        <taxon>Pseudomonadati</taxon>
        <taxon>Pseudomonadota</taxon>
        <taxon>Gammaproteobacteria</taxon>
        <taxon>Alteromonadales</taxon>
        <taxon>Shewanellaceae</taxon>
        <taxon>Shewanella</taxon>
    </lineage>
</organism>
<reference evidence="1 2" key="1">
    <citation type="submission" date="2017-03" db="EMBL/GenBank/DDBJ databases">
        <title>Genome sequencing of Shewanella japonica KCTC 22435.</title>
        <authorList>
            <person name="Kim K.M."/>
        </authorList>
    </citation>
    <scope>NUCLEOTIDE SEQUENCE [LARGE SCALE GENOMIC DNA]</scope>
    <source>
        <strain evidence="1 2">KCTC 22435</strain>
    </source>
</reference>
<sequence length="215" mass="24297">MNKLLILRAVTRIYDTFNLCKSTHFNTSQLNLLATANHLIAACFNSKSPANAKIKSASIIICYLFNGIVFSVHATDEHLNSTRHLQTISPLKTALHLETYLGGHSTNLANKAALSFEFGQRNSQHVCHITTTEEHLMQSNNLLENINLSEKHFFFDCQIDNDFYVLSNQYRTYAQVIIKQPDINFPMSMHIEAKLVTIDGKLLNVTSGDISLKRK</sequence>
<evidence type="ECO:0000313" key="2">
    <source>
        <dbReference type="Proteomes" id="UP000191820"/>
    </source>
</evidence>
<gene>
    <name evidence="1" type="ORF">SJ2017_1365</name>
</gene>
<protein>
    <submittedName>
        <fullName evidence="1">Uncharacterized protein</fullName>
    </submittedName>
</protein>
<dbReference type="Proteomes" id="UP000191820">
    <property type="component" value="Chromosome"/>
</dbReference>
<keyword evidence="2" id="KW-1185">Reference proteome</keyword>
<accession>A0ABM6JK03</accession>
<dbReference type="EMBL" id="CP020472">
    <property type="protein sequence ID" value="ARD21689.1"/>
    <property type="molecule type" value="Genomic_DNA"/>
</dbReference>
<evidence type="ECO:0000313" key="1">
    <source>
        <dbReference type="EMBL" id="ARD21689.1"/>
    </source>
</evidence>